<keyword evidence="2" id="KW-1185">Reference proteome</keyword>
<proteinExistence type="predicted"/>
<reference evidence="1 2" key="1">
    <citation type="submission" date="2020-07" db="EMBL/GenBank/DDBJ databases">
        <title>Sequencing the genomes of 1000 actinobacteria strains.</title>
        <authorList>
            <person name="Klenk H.-P."/>
        </authorList>
    </citation>
    <scope>NUCLEOTIDE SEQUENCE [LARGE SCALE GENOMIC DNA]</scope>
    <source>
        <strain evidence="1 2">DSM 103164</strain>
    </source>
</reference>
<dbReference type="InterPro" id="IPR012441">
    <property type="entry name" value="DUF1643"/>
</dbReference>
<name>A0A7Z0D840_9ACTN</name>
<protein>
    <recommendedName>
        <fullName evidence="3">DUF1643 domain-containing protein</fullName>
    </recommendedName>
</protein>
<evidence type="ECO:0008006" key="3">
    <source>
        <dbReference type="Google" id="ProtNLM"/>
    </source>
</evidence>
<evidence type="ECO:0000313" key="2">
    <source>
        <dbReference type="Proteomes" id="UP000527616"/>
    </source>
</evidence>
<gene>
    <name evidence="1" type="ORF">GGQ54_001236</name>
</gene>
<organism evidence="1 2">
    <name type="scientific">Naumannella cuiyingiana</name>
    <dbReference type="NCBI Taxonomy" id="1347891"/>
    <lineage>
        <taxon>Bacteria</taxon>
        <taxon>Bacillati</taxon>
        <taxon>Actinomycetota</taxon>
        <taxon>Actinomycetes</taxon>
        <taxon>Propionibacteriales</taxon>
        <taxon>Propionibacteriaceae</taxon>
        <taxon>Naumannella</taxon>
    </lineage>
</organism>
<dbReference type="RefSeq" id="WP_218843727.1">
    <property type="nucleotide sequence ID" value="NZ_JACBZS010000001.1"/>
</dbReference>
<dbReference type="AlphaFoldDB" id="A0A7Z0D840"/>
<dbReference type="Proteomes" id="UP000527616">
    <property type="component" value="Unassembled WGS sequence"/>
</dbReference>
<sequence>MGDISCNGRSSGAVLSECGRYRYRLTRVWDVDRPDATFILLNPSTADAKEDDPTIRRCMRFARTWGLGGLVVVNLYAYRATKPADLWRADDPVGPENDDHLRDVLGVAVRAGSPVVAAWGAHGRPGRVSEVVAFAGRLDALGLTKSGQPRHPLYVRADTRLTRWLPPTPDQGG</sequence>
<dbReference type="EMBL" id="JACBZS010000001">
    <property type="protein sequence ID" value="NYI70676.1"/>
    <property type="molecule type" value="Genomic_DNA"/>
</dbReference>
<dbReference type="Pfam" id="PF07799">
    <property type="entry name" value="DUF1643"/>
    <property type="match status" value="1"/>
</dbReference>
<comment type="caution">
    <text evidence="1">The sequence shown here is derived from an EMBL/GenBank/DDBJ whole genome shotgun (WGS) entry which is preliminary data.</text>
</comment>
<evidence type="ECO:0000313" key="1">
    <source>
        <dbReference type="EMBL" id="NYI70676.1"/>
    </source>
</evidence>
<accession>A0A7Z0D840</accession>